<dbReference type="GO" id="GO:0016485">
    <property type="term" value="P:protein processing"/>
    <property type="evidence" value="ECO:0007669"/>
    <property type="project" value="TreeGrafter"/>
</dbReference>
<evidence type="ECO:0000259" key="9">
    <source>
        <dbReference type="Pfam" id="PF05649"/>
    </source>
</evidence>
<keyword evidence="7" id="KW-1133">Transmembrane helix</keyword>
<dbReference type="Ensembl" id="ENSMFAT00000072951.1">
    <property type="protein sequence ID" value="ENSMFAP00000049505.1"/>
    <property type="gene ID" value="ENSMFAG00000045722.2"/>
</dbReference>
<keyword evidence="2" id="KW-0645">Protease</keyword>
<feature type="transmembrane region" description="Helical" evidence="7">
    <location>
        <begin position="21"/>
        <end position="45"/>
    </location>
</feature>
<comment type="cofactor">
    <cofactor evidence="1">
        <name>Zn(2+)</name>
        <dbReference type="ChEBI" id="CHEBI:29105"/>
    </cofactor>
</comment>
<keyword evidence="7" id="KW-0472">Membrane</keyword>
<sequence>MEAETGSSVETGKKANRGTRIALVVFVGGTLVLGTILFLVSQGLLSLQAKQEYCLKPECIEAELLEKSISRRRDTEAIQKAKILYSSCMNEKAIEKADARPLLHILRHSPFRWPVLESNIGPEGVWSERKFSLLQTLATFRGQYSNSVFIRLYVSPDDKSSNEHILKLDQATLSLAVREDYLDNSTEAKSYRDALYKFMVDTAVLLGANSSRAEHDMKSVLRLEIKIAEIMIPHENRTSEAMYNRMNISELSAMIPQFDWLGYIKKVIDTRLYPHLKDISPSENVVVRVPQYFKDLFRILGSERKKTIANYLVWRMVYSRIPNLSRRFQYRWLEFSRVIQGTTTLLPQWDKCVNFIESALPYVVGKMFVDVHFQEDKKEMMEELIEGVRWAFIDMLEKENEWMDAGTKRKAKEKARAVLAKVGYPDFIMNDTHVNEDLKAIKFSESDYFGNVLQTRKYLAQSDFFWLRKAVPKTEWFTNPTTVNAFYSASTNQIRFPAGELQKPFFWGTEYPRSLSYGAIGVIVGHEFTHGFDNNGRKYDKNGNLDPWWSTESEEKFKEKTKCMINQYSNYYWKKAGLNVKGKRTLGENIADNGGLREAFRAYRKWINDRRQGVEEPLLPGITFTNNQLFFLSYAHVRCNSYRPEAAREQVQIGAHSPPQFRVNGAISNFEEFQKAFNCPPNSTMNRGMDSCRLW</sequence>
<dbReference type="PANTHER" id="PTHR11733:SF133">
    <property type="entry name" value="PHOSPHATE-REGULATING NEUTRAL ENDOPEPTIDASE PHEX"/>
    <property type="match status" value="1"/>
</dbReference>
<dbReference type="PROSITE" id="PS51885">
    <property type="entry name" value="NEPRILYSIN"/>
    <property type="match status" value="1"/>
</dbReference>
<keyword evidence="4" id="KW-0378">Hydrolase</keyword>
<feature type="domain" description="Peptidase M13 N-terminal" evidence="9">
    <location>
        <begin position="63"/>
        <end position="425"/>
    </location>
</feature>
<keyword evidence="7" id="KW-0812">Transmembrane</keyword>
<reference evidence="10" key="2">
    <citation type="submission" date="2025-08" db="UniProtKB">
        <authorList>
            <consortium name="Ensembl"/>
        </authorList>
    </citation>
    <scope>IDENTIFICATION</scope>
</reference>
<evidence type="ECO:0000313" key="10">
    <source>
        <dbReference type="Ensembl" id="ENSMFAP00000049505.1"/>
    </source>
</evidence>
<dbReference type="GO" id="GO:0005886">
    <property type="term" value="C:plasma membrane"/>
    <property type="evidence" value="ECO:0007669"/>
    <property type="project" value="TreeGrafter"/>
</dbReference>
<dbReference type="InterPro" id="IPR000718">
    <property type="entry name" value="Peptidase_M13"/>
</dbReference>
<dbReference type="Pfam" id="PF01431">
    <property type="entry name" value="Peptidase_M13"/>
    <property type="match status" value="1"/>
</dbReference>
<dbReference type="GO" id="GO:0046872">
    <property type="term" value="F:metal ion binding"/>
    <property type="evidence" value="ECO:0007669"/>
    <property type="project" value="UniProtKB-KW"/>
</dbReference>
<evidence type="ECO:0000259" key="8">
    <source>
        <dbReference type="Pfam" id="PF01431"/>
    </source>
</evidence>
<evidence type="ECO:0000256" key="4">
    <source>
        <dbReference type="ARBA" id="ARBA00022801"/>
    </source>
</evidence>
<dbReference type="PRINTS" id="PR00786">
    <property type="entry name" value="NEPRILYSIN"/>
</dbReference>
<dbReference type="InterPro" id="IPR018497">
    <property type="entry name" value="Peptidase_M13_C"/>
</dbReference>
<keyword evidence="6" id="KW-0482">Metalloprotease</keyword>
<dbReference type="AlphaFoldDB" id="A0A7N9IAL5"/>
<protein>
    <submittedName>
        <fullName evidence="10">Phosphate regulating endopeptidase X-linked</fullName>
    </submittedName>
</protein>
<gene>
    <name evidence="10" type="primary">PHEX</name>
</gene>
<accession>A0A7N9IAL5</accession>
<evidence type="ECO:0000256" key="6">
    <source>
        <dbReference type="ARBA" id="ARBA00023049"/>
    </source>
</evidence>
<evidence type="ECO:0000256" key="3">
    <source>
        <dbReference type="ARBA" id="ARBA00022723"/>
    </source>
</evidence>
<evidence type="ECO:0000313" key="11">
    <source>
        <dbReference type="Proteomes" id="UP000233100"/>
    </source>
</evidence>
<dbReference type="SUPFAM" id="SSF55486">
    <property type="entry name" value="Metalloproteases ('zincins'), catalytic domain"/>
    <property type="match status" value="1"/>
</dbReference>
<dbReference type="PANTHER" id="PTHR11733">
    <property type="entry name" value="ZINC METALLOPROTEASE FAMILY M13 NEPRILYSIN-RELATED"/>
    <property type="match status" value="1"/>
</dbReference>
<feature type="domain" description="Peptidase M13 C-terminal" evidence="8">
    <location>
        <begin position="484"/>
        <end position="687"/>
    </location>
</feature>
<dbReference type="CDD" id="cd08662">
    <property type="entry name" value="M13"/>
    <property type="match status" value="1"/>
</dbReference>
<evidence type="ECO:0000256" key="1">
    <source>
        <dbReference type="ARBA" id="ARBA00001947"/>
    </source>
</evidence>
<dbReference type="Gene3D" id="3.40.390.10">
    <property type="entry name" value="Collagenase (Catalytic Domain)"/>
    <property type="match status" value="1"/>
</dbReference>
<keyword evidence="3" id="KW-0479">Metal-binding</keyword>
<evidence type="ECO:0000256" key="5">
    <source>
        <dbReference type="ARBA" id="ARBA00022833"/>
    </source>
</evidence>
<keyword evidence="11" id="KW-1185">Reference proteome</keyword>
<dbReference type="InterPro" id="IPR042089">
    <property type="entry name" value="Peptidase_M13_dom_2"/>
</dbReference>
<dbReference type="Proteomes" id="UP000233100">
    <property type="component" value="Chromosome X"/>
</dbReference>
<dbReference type="GeneTree" id="ENSGT00940000157313"/>
<dbReference type="Bgee" id="ENSMFAG00000045722">
    <property type="expression patterns" value="Expressed in lung and 1 other cell type or tissue"/>
</dbReference>
<organism evidence="10 11">
    <name type="scientific">Macaca fascicularis</name>
    <name type="common">Crab-eating macaque</name>
    <name type="synonym">Cynomolgus monkey</name>
    <dbReference type="NCBI Taxonomy" id="9541"/>
    <lineage>
        <taxon>Eukaryota</taxon>
        <taxon>Metazoa</taxon>
        <taxon>Chordata</taxon>
        <taxon>Craniata</taxon>
        <taxon>Vertebrata</taxon>
        <taxon>Euteleostomi</taxon>
        <taxon>Mammalia</taxon>
        <taxon>Eutheria</taxon>
        <taxon>Euarchontoglires</taxon>
        <taxon>Primates</taxon>
        <taxon>Haplorrhini</taxon>
        <taxon>Catarrhini</taxon>
        <taxon>Cercopithecidae</taxon>
        <taxon>Cercopithecinae</taxon>
        <taxon>Macaca</taxon>
    </lineage>
</organism>
<dbReference type="Pfam" id="PF05649">
    <property type="entry name" value="Peptidase_M13_N"/>
    <property type="match status" value="1"/>
</dbReference>
<dbReference type="GO" id="GO:0004222">
    <property type="term" value="F:metalloendopeptidase activity"/>
    <property type="evidence" value="ECO:0007669"/>
    <property type="project" value="InterPro"/>
</dbReference>
<evidence type="ECO:0000256" key="7">
    <source>
        <dbReference type="SAM" id="Phobius"/>
    </source>
</evidence>
<dbReference type="InterPro" id="IPR008753">
    <property type="entry name" value="Peptidase_M13_N"/>
</dbReference>
<keyword evidence="5" id="KW-0862">Zinc</keyword>
<dbReference type="Gene3D" id="1.10.1380.10">
    <property type="entry name" value="Neutral endopeptidase , domain2"/>
    <property type="match status" value="1"/>
</dbReference>
<evidence type="ECO:0000256" key="2">
    <source>
        <dbReference type="ARBA" id="ARBA00022670"/>
    </source>
</evidence>
<reference evidence="10" key="3">
    <citation type="submission" date="2025-09" db="UniProtKB">
        <authorList>
            <consortium name="Ensembl"/>
        </authorList>
    </citation>
    <scope>IDENTIFICATION</scope>
</reference>
<dbReference type="InterPro" id="IPR024079">
    <property type="entry name" value="MetalloPept_cat_dom_sf"/>
</dbReference>
<proteinExistence type="predicted"/>
<name>A0A7N9IAL5_MACFA</name>
<reference evidence="10 11" key="1">
    <citation type="submission" date="2013-03" db="EMBL/GenBank/DDBJ databases">
        <authorList>
            <person name="Warren W."/>
            <person name="Wilson R.K."/>
        </authorList>
    </citation>
    <scope>NUCLEOTIDE SEQUENCE</scope>
</reference>